<comment type="caution">
    <text evidence="1">The sequence shown here is derived from an EMBL/GenBank/DDBJ whole genome shotgun (WGS) entry which is preliminary data.</text>
</comment>
<evidence type="ECO:0000313" key="1">
    <source>
        <dbReference type="EMBL" id="GAA4349776.1"/>
    </source>
</evidence>
<dbReference type="RefSeq" id="WP_345233824.1">
    <property type="nucleotide sequence ID" value="NZ_BAABGZ010000010.1"/>
</dbReference>
<dbReference type="Proteomes" id="UP001501153">
    <property type="component" value="Unassembled WGS sequence"/>
</dbReference>
<sequence>MFATDLLLDDDYDLVLTPGGDVATGESDDQHIALLLLTNQGDWRADPLVGIGLRRHQSGPLGPTEQAAFNRELAVQLQRDGYQVKEATIDDNAHLFIDAARP</sequence>
<organism evidence="1 2">
    <name type="scientific">Hymenobacter saemangeumensis</name>
    <dbReference type="NCBI Taxonomy" id="1084522"/>
    <lineage>
        <taxon>Bacteria</taxon>
        <taxon>Pseudomonadati</taxon>
        <taxon>Bacteroidota</taxon>
        <taxon>Cytophagia</taxon>
        <taxon>Cytophagales</taxon>
        <taxon>Hymenobacteraceae</taxon>
        <taxon>Hymenobacter</taxon>
    </lineage>
</organism>
<accession>A0ABP8I2A5</accession>
<proteinExistence type="predicted"/>
<name>A0ABP8I2A5_9BACT</name>
<protein>
    <submittedName>
        <fullName evidence="1">Uncharacterized protein</fullName>
    </submittedName>
</protein>
<gene>
    <name evidence="1" type="ORF">GCM10023185_06770</name>
</gene>
<reference evidence="2" key="1">
    <citation type="journal article" date="2019" name="Int. J. Syst. Evol. Microbiol.">
        <title>The Global Catalogue of Microorganisms (GCM) 10K type strain sequencing project: providing services to taxonomists for standard genome sequencing and annotation.</title>
        <authorList>
            <consortium name="The Broad Institute Genomics Platform"/>
            <consortium name="The Broad Institute Genome Sequencing Center for Infectious Disease"/>
            <person name="Wu L."/>
            <person name="Ma J."/>
        </authorList>
    </citation>
    <scope>NUCLEOTIDE SEQUENCE [LARGE SCALE GENOMIC DNA]</scope>
    <source>
        <strain evidence="2">JCM 17923</strain>
    </source>
</reference>
<evidence type="ECO:0000313" key="2">
    <source>
        <dbReference type="Proteomes" id="UP001501153"/>
    </source>
</evidence>
<dbReference type="EMBL" id="BAABGZ010000010">
    <property type="protein sequence ID" value="GAA4349776.1"/>
    <property type="molecule type" value="Genomic_DNA"/>
</dbReference>
<keyword evidence="2" id="KW-1185">Reference proteome</keyword>